<feature type="signal peptide" evidence="2">
    <location>
        <begin position="1"/>
        <end position="26"/>
    </location>
</feature>
<name>D0S902_ACIJO</name>
<dbReference type="eggNOG" id="ENOG5030395">
    <property type="taxonomic scope" value="Bacteria"/>
</dbReference>
<evidence type="ECO:0000256" key="1">
    <source>
        <dbReference type="SAM" id="MobiDB-lite"/>
    </source>
</evidence>
<protein>
    <submittedName>
        <fullName evidence="3">Uncharacterized protein</fullName>
    </submittedName>
</protein>
<keyword evidence="2" id="KW-0732">Signal</keyword>
<reference evidence="4" key="1">
    <citation type="journal article" date="2012" name="PLoS ONE">
        <title>The success of Acinetobacter species; genetic, metabolic and virulence attributes.</title>
        <authorList>
            <person name="Peleg A.Y."/>
            <person name="de Breij A."/>
            <person name="Adams M.D."/>
            <person name="Cerqueira G.M."/>
            <person name="Mocali S."/>
            <person name="Galardini M."/>
            <person name="Nibbering P.H."/>
            <person name="Earl A.M."/>
            <person name="Ward D.V."/>
            <person name="Paterson D.L."/>
            <person name="Seifert H."/>
            <person name="Dijkshoorn L."/>
        </authorList>
    </citation>
    <scope>NUCLEOTIDE SEQUENCE [LARGE SCALE GENOMIC DNA]</scope>
    <source>
        <strain evidence="4">SH046</strain>
    </source>
</reference>
<dbReference type="HOGENOM" id="CLU_2314034_0_0_6"/>
<feature type="compositionally biased region" description="Polar residues" evidence="1">
    <location>
        <begin position="76"/>
        <end position="90"/>
    </location>
</feature>
<feature type="region of interest" description="Disordered" evidence="1">
    <location>
        <begin position="26"/>
        <end position="99"/>
    </location>
</feature>
<evidence type="ECO:0000256" key="2">
    <source>
        <dbReference type="SAM" id="SignalP"/>
    </source>
</evidence>
<evidence type="ECO:0000313" key="3">
    <source>
        <dbReference type="EMBL" id="EEY97874.1"/>
    </source>
</evidence>
<feature type="chain" id="PRO_5003015973" evidence="2">
    <location>
        <begin position="27"/>
        <end position="99"/>
    </location>
</feature>
<proteinExistence type="predicted"/>
<feature type="compositionally biased region" description="Basic and acidic residues" evidence="1">
    <location>
        <begin position="48"/>
        <end position="65"/>
    </location>
</feature>
<sequence>MNMRITNLFSGFVLAVSVLLSSLAMAAESHAQHEKQKAKSTSQVQSKDMAHEHHQHSADEHDQMLKQKNAVGLPSSEKQAQTQPSKQSKAQKGDHHVHH</sequence>
<dbReference type="Proteomes" id="UP000012047">
    <property type="component" value="Unassembled WGS sequence"/>
</dbReference>
<dbReference type="EMBL" id="GG704964">
    <property type="protein sequence ID" value="EEY97874.1"/>
    <property type="molecule type" value="Genomic_DNA"/>
</dbReference>
<dbReference type="AlphaFoldDB" id="D0S902"/>
<evidence type="ECO:0000313" key="4">
    <source>
        <dbReference type="Proteomes" id="UP000012047"/>
    </source>
</evidence>
<organism evidence="3 4">
    <name type="scientific">Acinetobacter johnsonii SH046</name>
    <dbReference type="NCBI Taxonomy" id="575586"/>
    <lineage>
        <taxon>Bacteria</taxon>
        <taxon>Pseudomonadati</taxon>
        <taxon>Pseudomonadota</taxon>
        <taxon>Gammaproteobacteria</taxon>
        <taxon>Moraxellales</taxon>
        <taxon>Moraxellaceae</taxon>
        <taxon>Acinetobacter</taxon>
    </lineage>
</organism>
<gene>
    <name evidence="3" type="ORF">HMPREF0016_00957</name>
</gene>
<accession>D0S902</accession>